<gene>
    <name evidence="1" type="ORF">HF992_11650</name>
</gene>
<reference evidence="1 2" key="1">
    <citation type="submission" date="2020-04" db="EMBL/GenBank/DDBJ databases">
        <title>MicrobeNet Type strains.</title>
        <authorList>
            <person name="Nicholson A.C."/>
        </authorList>
    </citation>
    <scope>NUCLEOTIDE SEQUENCE [LARGE SCALE GENOMIC DNA]</scope>
    <source>
        <strain evidence="1 2">CCUG 69612</strain>
    </source>
</reference>
<protein>
    <submittedName>
        <fullName evidence="1">Uncharacterized protein</fullName>
    </submittedName>
</protein>
<sequence>MTQKGMRLVAMIEAKENGQYEVVNFLPDLKIKHITGKEFEVIEDQNYIKIPYAQGIDDLTVIVGENGVGKTRLVNDIFSLDENKMFIFKNLDEIDPSYKGRHAYYNFHALNESSYGNNEWNLVFKGAKFVGDDDSEWLINKVSFVKLSNSIESTSSWGMGVDLSTTRLLKDDNYEGMLLSDMDKQIKFLLSEFARIENIEGILGFSGKQVGFVFNKIFIYEAFGGNKVENSYLAKIKKYEANFSKIEDRIKFGNYIPVYTKHYM</sequence>
<organism evidence="1 2">
    <name type="scientific">Streptococcus ovuberis</name>
    <dbReference type="NCBI Taxonomy" id="1936207"/>
    <lineage>
        <taxon>Bacteria</taxon>
        <taxon>Bacillati</taxon>
        <taxon>Bacillota</taxon>
        <taxon>Bacilli</taxon>
        <taxon>Lactobacillales</taxon>
        <taxon>Streptococcaceae</taxon>
        <taxon>Streptococcus</taxon>
    </lineage>
</organism>
<proteinExistence type="predicted"/>
<accession>A0A7X6N1X5</accession>
<dbReference type="EMBL" id="JAAXPR010000043">
    <property type="protein sequence ID" value="NKZ21448.1"/>
    <property type="molecule type" value="Genomic_DNA"/>
</dbReference>
<evidence type="ECO:0000313" key="1">
    <source>
        <dbReference type="EMBL" id="NKZ21448.1"/>
    </source>
</evidence>
<evidence type="ECO:0000313" key="2">
    <source>
        <dbReference type="Proteomes" id="UP000522720"/>
    </source>
</evidence>
<dbReference type="Proteomes" id="UP000522720">
    <property type="component" value="Unassembled WGS sequence"/>
</dbReference>
<dbReference type="RefSeq" id="WP_168550157.1">
    <property type="nucleotide sequence ID" value="NZ_JAAXPR010000043.1"/>
</dbReference>
<keyword evidence="2" id="KW-1185">Reference proteome</keyword>
<dbReference type="SUPFAM" id="SSF52540">
    <property type="entry name" value="P-loop containing nucleoside triphosphate hydrolases"/>
    <property type="match status" value="1"/>
</dbReference>
<comment type="caution">
    <text evidence="1">The sequence shown here is derived from an EMBL/GenBank/DDBJ whole genome shotgun (WGS) entry which is preliminary data.</text>
</comment>
<name>A0A7X6N1X5_9STRE</name>
<dbReference type="AlphaFoldDB" id="A0A7X6N1X5"/>
<dbReference type="InterPro" id="IPR027417">
    <property type="entry name" value="P-loop_NTPase"/>
</dbReference>